<dbReference type="OrthoDB" id="10072099at2759"/>
<dbReference type="STRING" id="8153.ENSHBUP00000025467"/>
<feature type="coiled-coil region" evidence="1">
    <location>
        <begin position="152"/>
        <end position="262"/>
    </location>
</feature>
<accession>A0A3Q3CLQ7</accession>
<dbReference type="GeneID" id="102294057"/>
<dbReference type="PANTHER" id="PTHR47615:SF1">
    <property type="entry name" value="COILED-COIL DOMAIN-CONTAINING PROTEIN 158"/>
    <property type="match status" value="1"/>
</dbReference>
<evidence type="ECO:0000256" key="1">
    <source>
        <dbReference type="SAM" id="Coils"/>
    </source>
</evidence>
<feature type="region of interest" description="Disordered" evidence="2">
    <location>
        <begin position="837"/>
        <end position="856"/>
    </location>
</feature>
<evidence type="ECO:0000313" key="3">
    <source>
        <dbReference type="Ensembl" id="ENSHBUP00000025467.1"/>
    </source>
</evidence>
<feature type="region of interest" description="Disordered" evidence="2">
    <location>
        <begin position="875"/>
        <end position="902"/>
    </location>
</feature>
<reference evidence="3" key="1">
    <citation type="submission" date="2025-08" db="UniProtKB">
        <authorList>
            <consortium name="Ensembl"/>
        </authorList>
    </citation>
    <scope>IDENTIFICATION</scope>
</reference>
<keyword evidence="4" id="KW-1185">Reference proteome</keyword>
<dbReference type="Ensembl" id="ENSHBUT00000005914.1">
    <property type="protein sequence ID" value="ENSHBUP00000025467.1"/>
    <property type="gene ID" value="ENSHBUG00000007466.1"/>
</dbReference>
<evidence type="ECO:0000313" key="4">
    <source>
        <dbReference type="Proteomes" id="UP000264840"/>
    </source>
</evidence>
<name>A0A3Q3CLQ7_HAPBU</name>
<keyword evidence="1" id="KW-0175">Coiled coil</keyword>
<reference evidence="3" key="2">
    <citation type="submission" date="2025-09" db="UniProtKB">
        <authorList>
            <consortium name="Ensembl"/>
        </authorList>
    </citation>
    <scope>IDENTIFICATION</scope>
</reference>
<dbReference type="GeneTree" id="ENSGT00390000013339"/>
<evidence type="ECO:0000256" key="2">
    <source>
        <dbReference type="SAM" id="MobiDB-lite"/>
    </source>
</evidence>
<feature type="coiled-coil region" evidence="1">
    <location>
        <begin position="654"/>
        <end position="779"/>
    </location>
</feature>
<dbReference type="OMA" id="CHKNDSA"/>
<dbReference type="Pfam" id="PF15921">
    <property type="entry name" value="CCDC158"/>
    <property type="match status" value="2"/>
</dbReference>
<dbReference type="PANTHER" id="PTHR47615">
    <property type="entry name" value="COILED-COIL DOMAIN-CONTAINING PROTEIN 158"/>
    <property type="match status" value="1"/>
</dbReference>
<dbReference type="RefSeq" id="XP_005949161.1">
    <property type="nucleotide sequence ID" value="XM_005949099.2"/>
</dbReference>
<sequence>MSSTGSQPSEPQSYRLSINSGTNVLRYHYTAKDRTATAAGTGTADPHDGPLPLRFNSVTLEELSDELDRRTKETQRLQEEVENATKVVLERFGGSCRSPGQSCHDIKPHIYDSPGDSSFLPTHQQAVTQPLVFGLDILNQEVAQRDISSPGKQVLENAMDDCLQQLSDLQLNKTVNQAEQETCCPQKAITNLKTELHKVQMENDALSDLRLKDSRKHVDQMEKMLCLLEELQKLKRSRDKKLQEMENEAVALNRKVETLEQTIKEVYHTLDGKQSEHSVISTKHENRKTQQFIPNKANVDLNDKLQGRPFLSEEQMGNKEYSGAIEQERLEHLISTLGQEMAMLTDILSSSKDNSFNLCAKVELLKKLTVRPPSLHEYQARELESTFSSLKDKVCGLEQQLSEAQTQLLSAQQEKDKSLQQAMELHSQLKQHKRCCDQQQCELQEGLKVLRGQLKVTKEQLHQAGEEKTRLEALLEQRDHEGRKSQELLWEKDKEFHLKQQETHQHLNRLKEAQSQCQTLQIEQETLKLKLSDREKTIDLLKFQIESSIQMTVQQSCTIDDLQQENSLLSNQLNQHKLEMQQLRAEVDRHKSHLAAVEHERQQLEASVAEQSQRIREETLEKQQLTTQLELRRVQLVSLTKEHKQLQRLHSCKNEEHEGAVLNLQSQIRNAHDELDQIQSTLGTLKGADRHGLQVALDMQKEITARREQVDSMQSKIQHLEEKVEKLHHEKDCQNLETERQLQELTFVREEKRQLANELEVLRSKDQQLTDRISELEAILHKMSESFANCQDFIQLREQEYFRLKLHHALHLKELQGQNLHTALKVCPPDLDSLIPSAHTAPPSSQHAFNAKIKSRRQLESPTCELRSLDKILRGGILENPGPHTDNSTTGSSFHRRRSAPERVHRTALTDHCDTGYKLRRNTFSSELCFLKTAEPDEKIIKSFSQSNFILIPETAVRDTSSPPLLSLGRRSPVHSLLTSDPNN</sequence>
<organism evidence="3 4">
    <name type="scientific">Haplochromis burtoni</name>
    <name type="common">Burton's mouthbrooder</name>
    <name type="synonym">Chromis burtoni</name>
    <dbReference type="NCBI Taxonomy" id="8153"/>
    <lineage>
        <taxon>Eukaryota</taxon>
        <taxon>Metazoa</taxon>
        <taxon>Chordata</taxon>
        <taxon>Craniata</taxon>
        <taxon>Vertebrata</taxon>
        <taxon>Euteleostomi</taxon>
        <taxon>Actinopterygii</taxon>
        <taxon>Neopterygii</taxon>
        <taxon>Teleostei</taxon>
        <taxon>Neoteleostei</taxon>
        <taxon>Acanthomorphata</taxon>
        <taxon>Ovalentaria</taxon>
        <taxon>Cichlomorphae</taxon>
        <taxon>Cichliformes</taxon>
        <taxon>Cichlidae</taxon>
        <taxon>African cichlids</taxon>
        <taxon>Pseudocrenilabrinae</taxon>
        <taxon>Haplochromini</taxon>
        <taxon>Haplochromis</taxon>
    </lineage>
</organism>
<feature type="coiled-coil region" evidence="1">
    <location>
        <begin position="503"/>
        <end position="530"/>
    </location>
</feature>
<dbReference type="InterPro" id="IPR031809">
    <property type="entry name" value="CCDC158"/>
</dbReference>
<dbReference type="Proteomes" id="UP000264840">
    <property type="component" value="Unplaced"/>
</dbReference>
<feature type="coiled-coil region" evidence="1">
    <location>
        <begin position="447"/>
        <end position="474"/>
    </location>
</feature>
<proteinExistence type="predicted"/>
<feature type="coiled-coil region" evidence="1">
    <location>
        <begin position="559"/>
        <end position="628"/>
    </location>
</feature>
<protein>
    <submittedName>
        <fullName evidence="3">Coiled-coil domain containing 158</fullName>
    </submittedName>
</protein>
<feature type="coiled-coil region" evidence="1">
    <location>
        <begin position="60"/>
        <end position="87"/>
    </location>
</feature>
<feature type="region of interest" description="Disordered" evidence="2">
    <location>
        <begin position="959"/>
        <end position="984"/>
    </location>
</feature>
<feature type="compositionally biased region" description="Low complexity" evidence="2">
    <location>
        <begin position="961"/>
        <end position="971"/>
    </location>
</feature>
<dbReference type="AlphaFoldDB" id="A0A3Q3CLQ7"/>